<feature type="non-terminal residue" evidence="6">
    <location>
        <position position="329"/>
    </location>
</feature>
<gene>
    <name evidence="6" type="ORF">X975_09603</name>
</gene>
<dbReference type="CDD" id="cd13122">
    <property type="entry name" value="MSL2_CXC"/>
    <property type="match status" value="1"/>
</dbReference>
<dbReference type="Proteomes" id="UP000054359">
    <property type="component" value="Unassembled WGS sequence"/>
</dbReference>
<dbReference type="OMA" id="CEYVACT"/>
<dbReference type="SMART" id="SM01114">
    <property type="entry name" value="CXC"/>
    <property type="match status" value="1"/>
</dbReference>
<evidence type="ECO:0000259" key="5">
    <source>
        <dbReference type="PROSITE" id="PS52051"/>
    </source>
</evidence>
<dbReference type="Pfam" id="PF16685">
    <property type="entry name" value="zf-RING_10"/>
    <property type="match status" value="1"/>
</dbReference>
<evidence type="ECO:0000313" key="7">
    <source>
        <dbReference type="Proteomes" id="UP000054359"/>
    </source>
</evidence>
<dbReference type="InterPro" id="IPR013083">
    <property type="entry name" value="Znf_RING/FYVE/PHD"/>
</dbReference>
<keyword evidence="4" id="KW-0539">Nucleus</keyword>
<dbReference type="GO" id="GO:0061630">
    <property type="term" value="F:ubiquitin protein ligase activity"/>
    <property type="evidence" value="ECO:0007669"/>
    <property type="project" value="InterPro"/>
</dbReference>
<dbReference type="Gene3D" id="3.30.40.10">
    <property type="entry name" value="Zinc/RING finger domain, C3HC4 (zinc finger)"/>
    <property type="match status" value="1"/>
</dbReference>
<evidence type="ECO:0000256" key="1">
    <source>
        <dbReference type="ARBA" id="ARBA00022723"/>
    </source>
</evidence>
<keyword evidence="2" id="KW-0863">Zinc-finger</keyword>
<dbReference type="CDD" id="cd16522">
    <property type="entry name" value="RING-HC_MSL2"/>
    <property type="match status" value="1"/>
</dbReference>
<evidence type="ECO:0000256" key="2">
    <source>
        <dbReference type="ARBA" id="ARBA00022771"/>
    </source>
</evidence>
<dbReference type="PANTHER" id="PTHR16048:SF3">
    <property type="entry name" value="E3 UBIQUITIN-PROTEIN LIGASE MSL2"/>
    <property type="match status" value="1"/>
</dbReference>
<dbReference type="GO" id="GO:0072487">
    <property type="term" value="C:MSL complex"/>
    <property type="evidence" value="ECO:0007669"/>
    <property type="project" value="UniProtKB-UniRule"/>
</dbReference>
<dbReference type="AlphaFoldDB" id="A0A087UXB7"/>
<keyword evidence="4" id="KW-0158">Chromosome</keyword>
<dbReference type="PROSITE" id="PS00518">
    <property type="entry name" value="ZF_RING_1"/>
    <property type="match status" value="1"/>
</dbReference>
<dbReference type="InterPro" id="IPR032043">
    <property type="entry name" value="Msl2_Znf-RING"/>
</dbReference>
<dbReference type="PROSITE" id="PS52051">
    <property type="entry name" value="CXC_MSL2"/>
    <property type="match status" value="1"/>
</dbReference>
<name>A0A087UXB7_STEMI</name>
<protein>
    <submittedName>
        <fullName evidence="6">Male-specific lethal 2-like protein</fullName>
    </submittedName>
</protein>
<dbReference type="OrthoDB" id="10012174at2759"/>
<dbReference type="InterPro" id="IPR032049">
    <property type="entry name" value="Msl2-CXC"/>
</dbReference>
<evidence type="ECO:0000313" key="6">
    <source>
        <dbReference type="EMBL" id="KFM82006.1"/>
    </source>
</evidence>
<keyword evidence="1" id="KW-0479">Metal-binding</keyword>
<dbReference type="STRING" id="407821.A0A087UXB7"/>
<feature type="domain" description="CXC MSL2-type" evidence="5">
    <location>
        <begin position="231"/>
        <end position="282"/>
    </location>
</feature>
<keyword evidence="7" id="KW-1185">Reference proteome</keyword>
<dbReference type="InterPro" id="IPR037922">
    <property type="entry name" value="MSL2"/>
</dbReference>
<accession>A0A087UXB7</accession>
<keyword evidence="3" id="KW-0862">Zinc</keyword>
<dbReference type="EMBL" id="KK122141">
    <property type="protein sequence ID" value="KFM82006.1"/>
    <property type="molecule type" value="Genomic_DNA"/>
</dbReference>
<dbReference type="PANTHER" id="PTHR16048">
    <property type="entry name" value="MSL2-RELATED"/>
    <property type="match status" value="1"/>
</dbReference>
<sequence length="329" mass="37219">MTALSLYVNTFRIALGVNPDDVNSWYHIYGSLSCLRESLLCCVCGKLMVIPMRSNMAHCQHNVCKHCIGGQMRLHPQCVWCLDYRKFEDNVQLRIILQCYKKMCRYILSRGFFRTWNHSEMSSPKLSFISMVSEGAKLEDDYHYTSMESDRIYDSQLTLLSGFDLGNIDAVNGKRTVYSIKLTDNDSSKFMIKKTTFKGNIQAAYVDSDESSDTSGQESVTFIEECLMSLKKRKSCRCGLATRNPGKLTCCGQRCPCYVGGRACFNCRCRGCRNPQKLHVSAPSFHAIHNICQTSFAAPYLSDGSKISGESTDSDFEKGNSCERYSCYK</sequence>
<comment type="similarity">
    <text evidence="4">Belongs to the MSL2 family.</text>
</comment>
<evidence type="ECO:0000256" key="3">
    <source>
        <dbReference type="ARBA" id="ARBA00022833"/>
    </source>
</evidence>
<reference evidence="6 7" key="1">
    <citation type="submission" date="2013-11" db="EMBL/GenBank/DDBJ databases">
        <title>Genome sequencing of Stegodyphus mimosarum.</title>
        <authorList>
            <person name="Bechsgaard J."/>
        </authorList>
    </citation>
    <scope>NUCLEOTIDE SEQUENCE [LARGE SCALE GENOMIC DNA]</scope>
</reference>
<dbReference type="InterPro" id="IPR033467">
    <property type="entry name" value="Tesmin/TSO1-like_CXC"/>
</dbReference>
<proteinExistence type="inferred from homology"/>
<evidence type="ECO:0000256" key="4">
    <source>
        <dbReference type="PROSITE-ProRule" id="PRU01396"/>
    </source>
</evidence>
<organism evidence="6 7">
    <name type="scientific">Stegodyphus mimosarum</name>
    <name type="common">African social velvet spider</name>
    <dbReference type="NCBI Taxonomy" id="407821"/>
    <lineage>
        <taxon>Eukaryota</taxon>
        <taxon>Metazoa</taxon>
        <taxon>Ecdysozoa</taxon>
        <taxon>Arthropoda</taxon>
        <taxon>Chelicerata</taxon>
        <taxon>Arachnida</taxon>
        <taxon>Araneae</taxon>
        <taxon>Araneomorphae</taxon>
        <taxon>Entelegynae</taxon>
        <taxon>Eresoidea</taxon>
        <taxon>Eresidae</taxon>
        <taxon>Stegodyphus</taxon>
    </lineage>
</organism>
<dbReference type="InterPro" id="IPR017907">
    <property type="entry name" value="Znf_RING_CS"/>
</dbReference>
<dbReference type="GO" id="GO:0016567">
    <property type="term" value="P:protein ubiquitination"/>
    <property type="evidence" value="ECO:0007669"/>
    <property type="project" value="TreeGrafter"/>
</dbReference>
<dbReference type="Pfam" id="PF16682">
    <property type="entry name" value="MSL2-CXC"/>
    <property type="match status" value="1"/>
</dbReference>
<dbReference type="GO" id="GO:0008270">
    <property type="term" value="F:zinc ion binding"/>
    <property type="evidence" value="ECO:0007669"/>
    <property type="project" value="UniProtKB-KW"/>
</dbReference>